<keyword evidence="3" id="KW-0808">Transferase</keyword>
<dbReference type="InterPro" id="IPR011009">
    <property type="entry name" value="Kinase-like_dom_sf"/>
</dbReference>
<dbReference type="InterPro" id="IPR020635">
    <property type="entry name" value="Tyr_kinase_cat_dom"/>
</dbReference>
<keyword evidence="1" id="KW-0547">Nucleotide-binding</keyword>
<evidence type="ECO:0000256" key="1">
    <source>
        <dbReference type="PROSITE-ProRule" id="PRU10141"/>
    </source>
</evidence>
<dbReference type="InterPro" id="IPR017441">
    <property type="entry name" value="Protein_kinase_ATP_BS"/>
</dbReference>
<keyword evidence="4" id="KW-1185">Reference proteome</keyword>
<dbReference type="InterPro" id="IPR000719">
    <property type="entry name" value="Prot_kinase_dom"/>
</dbReference>
<feature type="domain" description="Protein kinase" evidence="2">
    <location>
        <begin position="30"/>
        <end position="287"/>
    </location>
</feature>
<feature type="binding site" evidence="1">
    <location>
        <position position="59"/>
    </location>
    <ligand>
        <name>ATP</name>
        <dbReference type="ChEBI" id="CHEBI:30616"/>
    </ligand>
</feature>
<dbReference type="RefSeq" id="WP_386046259.1">
    <property type="nucleotide sequence ID" value="NZ_JBHUIO010000005.1"/>
</dbReference>
<organism evidence="3 4">
    <name type="scientific">Tumebacillus lipolyticus</name>
    <dbReference type="NCBI Taxonomy" id="1280370"/>
    <lineage>
        <taxon>Bacteria</taxon>
        <taxon>Bacillati</taxon>
        <taxon>Bacillota</taxon>
        <taxon>Bacilli</taxon>
        <taxon>Bacillales</taxon>
        <taxon>Alicyclobacillaceae</taxon>
        <taxon>Tumebacillus</taxon>
    </lineage>
</organism>
<sequence>MQKLIAWWSQLYARLVDRPFAERTVIKGRYRVEAVLGMGSYGITYLCEDSHSGQRCVLKQVRPSKLGSKKGRPVYEYEISVLQALDHPQIPKLLESFADRGQLFLAMEYKEGKTWEDLIFEEGYTISEREALQVILDLLGIVEYVHQHGLVHRDVRIPNVIIKDGTMHLIDFGLARYLGDSATYIEESLDAYLLEKQIKREVAFRSDYFGLGHFLLFLLYTSFQPADEAEELPWEEELDLTPKTRQLIRRMIQMDEPYESADALRADLLIALAHSANVHNSAPKKEI</sequence>
<dbReference type="GO" id="GO:0004674">
    <property type="term" value="F:protein serine/threonine kinase activity"/>
    <property type="evidence" value="ECO:0007669"/>
    <property type="project" value="UniProtKB-KW"/>
</dbReference>
<dbReference type="PROSITE" id="PS50011">
    <property type="entry name" value="PROTEIN_KINASE_DOM"/>
    <property type="match status" value="1"/>
</dbReference>
<comment type="caution">
    <text evidence="3">The sequence shown here is derived from an EMBL/GenBank/DDBJ whole genome shotgun (WGS) entry which is preliminary data.</text>
</comment>
<dbReference type="Proteomes" id="UP001597343">
    <property type="component" value="Unassembled WGS sequence"/>
</dbReference>
<protein>
    <submittedName>
        <fullName evidence="3">Serine/threonine protein kinase</fullName>
    </submittedName>
</protein>
<dbReference type="PROSITE" id="PS00107">
    <property type="entry name" value="PROTEIN_KINASE_ATP"/>
    <property type="match status" value="1"/>
</dbReference>
<dbReference type="PANTHER" id="PTHR24347">
    <property type="entry name" value="SERINE/THREONINE-PROTEIN KINASE"/>
    <property type="match status" value="1"/>
</dbReference>
<dbReference type="Pfam" id="PF00069">
    <property type="entry name" value="Pkinase"/>
    <property type="match status" value="1"/>
</dbReference>
<accession>A0ABW4ZWL0</accession>
<dbReference type="Gene3D" id="1.10.510.10">
    <property type="entry name" value="Transferase(Phosphotransferase) domain 1"/>
    <property type="match status" value="1"/>
</dbReference>
<name>A0ABW4ZWL0_9BACL</name>
<proteinExistence type="predicted"/>
<evidence type="ECO:0000259" key="2">
    <source>
        <dbReference type="PROSITE" id="PS50011"/>
    </source>
</evidence>
<dbReference type="SUPFAM" id="SSF56112">
    <property type="entry name" value="Protein kinase-like (PK-like)"/>
    <property type="match status" value="1"/>
</dbReference>
<keyword evidence="1" id="KW-0067">ATP-binding</keyword>
<dbReference type="EMBL" id="JBHUIO010000005">
    <property type="protein sequence ID" value="MFD2170367.1"/>
    <property type="molecule type" value="Genomic_DNA"/>
</dbReference>
<keyword evidence="3" id="KW-0418">Kinase</keyword>
<gene>
    <name evidence="3" type="ORF">ACFSOY_10180</name>
</gene>
<evidence type="ECO:0000313" key="4">
    <source>
        <dbReference type="Proteomes" id="UP001597343"/>
    </source>
</evidence>
<dbReference type="SMART" id="SM00219">
    <property type="entry name" value="TyrKc"/>
    <property type="match status" value="1"/>
</dbReference>
<evidence type="ECO:0000313" key="3">
    <source>
        <dbReference type="EMBL" id="MFD2170367.1"/>
    </source>
</evidence>
<keyword evidence="3" id="KW-0723">Serine/threonine-protein kinase</keyword>
<reference evidence="4" key="1">
    <citation type="journal article" date="2019" name="Int. J. Syst. Evol. Microbiol.">
        <title>The Global Catalogue of Microorganisms (GCM) 10K type strain sequencing project: providing services to taxonomists for standard genome sequencing and annotation.</title>
        <authorList>
            <consortium name="The Broad Institute Genomics Platform"/>
            <consortium name="The Broad Institute Genome Sequencing Center for Infectious Disease"/>
            <person name="Wu L."/>
            <person name="Ma J."/>
        </authorList>
    </citation>
    <scope>NUCLEOTIDE SEQUENCE [LARGE SCALE GENOMIC DNA]</scope>
    <source>
        <strain evidence="4">CGMCC 1.13574</strain>
    </source>
</reference>